<evidence type="ECO:0000256" key="1">
    <source>
        <dbReference type="SAM" id="MobiDB-lite"/>
    </source>
</evidence>
<gene>
    <name evidence="2" type="ORF">H6G03_09000</name>
</gene>
<dbReference type="Pfam" id="PF04402">
    <property type="entry name" value="SIMPL"/>
    <property type="match status" value="1"/>
</dbReference>
<evidence type="ECO:0000313" key="2">
    <source>
        <dbReference type="EMBL" id="MBD2181239.1"/>
    </source>
</evidence>
<organism evidence="2 3">
    <name type="scientific">Aerosakkonema funiforme FACHB-1375</name>
    <dbReference type="NCBI Taxonomy" id="2949571"/>
    <lineage>
        <taxon>Bacteria</taxon>
        <taxon>Bacillati</taxon>
        <taxon>Cyanobacteriota</taxon>
        <taxon>Cyanophyceae</taxon>
        <taxon>Oscillatoriophycideae</taxon>
        <taxon>Aerosakkonematales</taxon>
        <taxon>Aerosakkonemataceae</taxon>
        <taxon>Aerosakkonema</taxon>
    </lineage>
</organism>
<dbReference type="Proteomes" id="UP000641646">
    <property type="component" value="Unassembled WGS sequence"/>
</dbReference>
<proteinExistence type="predicted"/>
<dbReference type="InterPro" id="IPR007497">
    <property type="entry name" value="SIMPL/DUF541"/>
</dbReference>
<reference evidence="2" key="1">
    <citation type="journal article" date="2015" name="ISME J.">
        <title>Draft Genome Sequence of Streptomyces incarnatus NRRL8089, which Produces the Nucleoside Antibiotic Sinefungin.</title>
        <authorList>
            <person name="Oshima K."/>
            <person name="Hattori M."/>
            <person name="Shimizu H."/>
            <person name="Fukuda K."/>
            <person name="Nemoto M."/>
            <person name="Inagaki K."/>
            <person name="Tamura T."/>
        </authorList>
    </citation>
    <scope>NUCLEOTIDE SEQUENCE</scope>
    <source>
        <strain evidence="2">FACHB-1375</strain>
    </source>
</reference>
<dbReference type="EMBL" id="JACJPW010000018">
    <property type="protein sequence ID" value="MBD2181239.1"/>
    <property type="molecule type" value="Genomic_DNA"/>
</dbReference>
<evidence type="ECO:0000313" key="3">
    <source>
        <dbReference type="Proteomes" id="UP000641646"/>
    </source>
</evidence>
<dbReference type="AlphaFoldDB" id="A0A926ZG16"/>
<dbReference type="Gene3D" id="3.30.110.170">
    <property type="entry name" value="Protein of unknown function (DUF541), domain 1"/>
    <property type="match status" value="1"/>
</dbReference>
<feature type="compositionally biased region" description="Low complexity" evidence="1">
    <location>
        <begin position="77"/>
        <end position="94"/>
    </location>
</feature>
<accession>A0A926ZG16</accession>
<name>A0A926ZG16_9CYAN</name>
<dbReference type="RefSeq" id="WP_190464005.1">
    <property type="nucleotide sequence ID" value="NZ_JACJPW010000018.1"/>
</dbReference>
<comment type="caution">
    <text evidence="2">The sequence shown here is derived from an EMBL/GenBank/DDBJ whole genome shotgun (WGS) entry which is preliminary data.</text>
</comment>
<feature type="compositionally biased region" description="Polar residues" evidence="1">
    <location>
        <begin position="95"/>
        <end position="104"/>
    </location>
</feature>
<protein>
    <submittedName>
        <fullName evidence="2">SIMPL domain-containing protein</fullName>
    </submittedName>
</protein>
<reference evidence="2" key="2">
    <citation type="submission" date="2020-08" db="EMBL/GenBank/DDBJ databases">
        <authorList>
            <person name="Chen M."/>
            <person name="Teng W."/>
            <person name="Zhao L."/>
            <person name="Hu C."/>
            <person name="Zhou Y."/>
            <person name="Han B."/>
            <person name="Song L."/>
            <person name="Shu W."/>
        </authorList>
    </citation>
    <scope>NUCLEOTIDE SEQUENCE</scope>
    <source>
        <strain evidence="2">FACHB-1375</strain>
    </source>
</reference>
<keyword evidence="3" id="KW-1185">Reference proteome</keyword>
<sequence>MRKIGICTLVCAAIAIGLEATIPKIAKANTVKSDTRVAQMFFPPVSDRHAIMVLGQGQVSLPADTARMEFLFSNNIPSESPSSPSQTQSVTQRSKQNSPFQSQFQPTVAPLTKESFKPIVDALVASGVPANAIEVIVTPSSSSSFPFPLPGSEGSAKVVVKLDKPTRDRLQQIVTVVNEAARQNGKIVVKSVNVRYAMKDCQPLVRSAYQAAVKDARNRAEAIAQAMNVRLGKVPSVAESFFYDLFVPLCSEATELPSFLPFGSSGSRYDPNDPIEVQLRRDIFVTYPIE</sequence>
<feature type="region of interest" description="Disordered" evidence="1">
    <location>
        <begin position="74"/>
        <end position="104"/>
    </location>
</feature>